<evidence type="ECO:0000313" key="3">
    <source>
        <dbReference type="Proteomes" id="UP000887159"/>
    </source>
</evidence>
<dbReference type="Proteomes" id="UP000887159">
    <property type="component" value="Unassembled WGS sequence"/>
</dbReference>
<comment type="caution">
    <text evidence="2">The sequence shown here is derived from an EMBL/GenBank/DDBJ whole genome shotgun (WGS) entry which is preliminary data.</text>
</comment>
<name>A0A8X6RQJ7_TRICX</name>
<protein>
    <submittedName>
        <fullName evidence="2">Uncharacterized protein</fullName>
    </submittedName>
</protein>
<organism evidence="2 3">
    <name type="scientific">Trichonephila clavipes</name>
    <name type="common">Golden silk orbweaver</name>
    <name type="synonym">Nephila clavipes</name>
    <dbReference type="NCBI Taxonomy" id="2585209"/>
    <lineage>
        <taxon>Eukaryota</taxon>
        <taxon>Metazoa</taxon>
        <taxon>Ecdysozoa</taxon>
        <taxon>Arthropoda</taxon>
        <taxon>Chelicerata</taxon>
        <taxon>Arachnida</taxon>
        <taxon>Araneae</taxon>
        <taxon>Araneomorphae</taxon>
        <taxon>Entelegynae</taxon>
        <taxon>Araneoidea</taxon>
        <taxon>Nephilidae</taxon>
        <taxon>Trichonephila</taxon>
    </lineage>
</organism>
<gene>
    <name evidence="2" type="primary">AVEN_8524_1</name>
    <name evidence="2" type="ORF">TNCV_2493391</name>
</gene>
<accession>A0A8X6RQJ7</accession>
<dbReference type="AlphaFoldDB" id="A0A8X6RQJ7"/>
<sequence>MAPWPRALAIPQLVDRKNAGTIDNVEPVLDQLTQRTHLNDFLRGIVIGRLECGHTQLKVSEELGIAPNVISRLWQRFHDDGTVIRRYRIGPSQVITLSNEYRYIWQLLPKHQTCLVSSYQLPVQQFQGRSCTDA</sequence>
<evidence type="ECO:0000313" key="2">
    <source>
        <dbReference type="EMBL" id="GFX99158.1"/>
    </source>
</evidence>
<evidence type="ECO:0000256" key="1">
    <source>
        <dbReference type="ARBA" id="ARBA00004123"/>
    </source>
</evidence>
<comment type="subcellular location">
    <subcellularLocation>
        <location evidence="1">Nucleus</location>
    </subcellularLocation>
</comment>
<dbReference type="GO" id="GO:0005634">
    <property type="term" value="C:nucleus"/>
    <property type="evidence" value="ECO:0007669"/>
    <property type="project" value="UniProtKB-SubCell"/>
</dbReference>
<dbReference type="EMBL" id="BMAU01021206">
    <property type="protein sequence ID" value="GFX99158.1"/>
    <property type="molecule type" value="Genomic_DNA"/>
</dbReference>
<proteinExistence type="predicted"/>
<dbReference type="InterPro" id="IPR009057">
    <property type="entry name" value="Homeodomain-like_sf"/>
</dbReference>
<reference evidence="2" key="1">
    <citation type="submission" date="2020-08" db="EMBL/GenBank/DDBJ databases">
        <title>Multicomponent nature underlies the extraordinary mechanical properties of spider dragline silk.</title>
        <authorList>
            <person name="Kono N."/>
            <person name="Nakamura H."/>
            <person name="Mori M."/>
            <person name="Yoshida Y."/>
            <person name="Ohtoshi R."/>
            <person name="Malay A.D."/>
            <person name="Moran D.A.P."/>
            <person name="Tomita M."/>
            <person name="Numata K."/>
            <person name="Arakawa K."/>
        </authorList>
    </citation>
    <scope>NUCLEOTIDE SEQUENCE</scope>
</reference>
<dbReference type="SUPFAM" id="SSF46689">
    <property type="entry name" value="Homeodomain-like"/>
    <property type="match status" value="1"/>
</dbReference>
<keyword evidence="3" id="KW-1185">Reference proteome</keyword>